<dbReference type="RefSeq" id="WP_204685080.1">
    <property type="nucleotide sequence ID" value="NZ_JACJLU010000002.1"/>
</dbReference>
<evidence type="ECO:0000313" key="3">
    <source>
        <dbReference type="Proteomes" id="UP000775500"/>
    </source>
</evidence>
<dbReference type="EMBL" id="JACJLU010000002">
    <property type="protein sequence ID" value="MBM6831070.1"/>
    <property type="molecule type" value="Genomic_DNA"/>
</dbReference>
<name>A0ABS2FNW7_9FIRM</name>
<dbReference type="InterPro" id="IPR055731">
    <property type="entry name" value="Pam3_gp33-like"/>
</dbReference>
<protein>
    <submittedName>
        <fullName evidence="2">Uncharacterized protein</fullName>
    </submittedName>
</protein>
<organism evidence="2 3">
    <name type="scientific">Faecalicoccus acidiformans</name>
    <dbReference type="NCBI Taxonomy" id="915173"/>
    <lineage>
        <taxon>Bacteria</taxon>
        <taxon>Bacillati</taxon>
        <taxon>Bacillota</taxon>
        <taxon>Erysipelotrichia</taxon>
        <taxon>Erysipelotrichales</taxon>
        <taxon>Erysipelotrichaceae</taxon>
        <taxon>Faecalicoccus</taxon>
    </lineage>
</organism>
<keyword evidence="3" id="KW-1185">Reference proteome</keyword>
<keyword evidence="1" id="KW-0175">Coiled coil</keyword>
<sequence length="136" mass="15147">MENTQIFEMADRLKTLQEQKKDLEAQTKALAAEIAELDEQLSDAMTEAELDRFSRNGSTFYLKSRLFASPASGRKDEMMQALKDNGYGSLVVETVNANTLASFIKEQREATGEDVPAWLGDTVSTYEKVSVGIRKS</sequence>
<feature type="coiled-coil region" evidence="1">
    <location>
        <begin position="6"/>
        <end position="47"/>
    </location>
</feature>
<reference evidence="2 3" key="1">
    <citation type="journal article" date="2021" name="Sci. Rep.">
        <title>The distribution of antibiotic resistance genes in chicken gut microbiota commensals.</title>
        <authorList>
            <person name="Juricova H."/>
            <person name="Matiasovicova J."/>
            <person name="Kubasova T."/>
            <person name="Cejkova D."/>
            <person name="Rychlik I."/>
        </authorList>
    </citation>
    <scope>NUCLEOTIDE SEQUENCE [LARGE SCALE GENOMIC DNA]</scope>
    <source>
        <strain evidence="2 3">An423</strain>
    </source>
</reference>
<evidence type="ECO:0000313" key="2">
    <source>
        <dbReference type="EMBL" id="MBM6831070.1"/>
    </source>
</evidence>
<evidence type="ECO:0000256" key="1">
    <source>
        <dbReference type="SAM" id="Coils"/>
    </source>
</evidence>
<proteinExistence type="predicted"/>
<accession>A0ABS2FNW7</accession>
<dbReference type="Pfam" id="PF23984">
    <property type="entry name" value="DUF7307"/>
    <property type="match status" value="1"/>
</dbReference>
<comment type="caution">
    <text evidence="2">The sequence shown here is derived from an EMBL/GenBank/DDBJ whole genome shotgun (WGS) entry which is preliminary data.</text>
</comment>
<gene>
    <name evidence="2" type="ORF">H5982_02960</name>
</gene>
<dbReference type="Proteomes" id="UP000775500">
    <property type="component" value="Unassembled WGS sequence"/>
</dbReference>